<gene>
    <name evidence="4" type="ORF">G7Y89_g1501</name>
</gene>
<dbReference type="InterPro" id="IPR050271">
    <property type="entry name" value="UDP-glycosyltransferase"/>
</dbReference>
<dbReference type="PANTHER" id="PTHR48043">
    <property type="entry name" value="EG:EG0003.4 PROTEIN-RELATED"/>
    <property type="match status" value="1"/>
</dbReference>
<dbReference type="InterPro" id="IPR002213">
    <property type="entry name" value="UDP_glucos_trans"/>
</dbReference>
<keyword evidence="1" id="KW-0328">Glycosyltransferase</keyword>
<dbReference type="FunFam" id="3.40.50.2000:FF:000072">
    <property type="entry name" value="Glycosyl transferase"/>
    <property type="match status" value="1"/>
</dbReference>
<sequence length="451" mass="48874">MASTTKPLVLIGCTPIYGHVSPIRAIAKGLISKGYEVTFVSSSHWRKIVEEIGASYVSIEGYGDYYEAELESRWPERFKLPPGPIQLKYDIENTFIKCIPSQHEAMQVALKQLKEQHPDRPIIQLSEAAFFGALPVVNGAGSVKPEATLGVGIIPMTLSSVDLAPFGPGIPPDSSPEGLKRNKAMAAGFQQAFTETESLFASQFEIVGAKKPSHSLFDAPYLSPDRFVQMCIPSAEYPRSDALSTIRFAGGLPKGDYDPLAAKQLTWWDEVANNNGKKKIVGVSQGSLALDYTELIIPTLEAFKDRKDILVVVALGSKDAKLPEGTPIPPNARVADWIPFDDLLPNSEVFISNGGYGAFQHAIKNGTPLIVAGDSEDKPETATRAEFCGIGVNLRTGKPTPEALRNAVDEILSNPKYKTRGKELEAEMATFDPISVVAQQIDELAAGHHLS</sequence>
<dbReference type="Proteomes" id="UP000566819">
    <property type="component" value="Unassembled WGS sequence"/>
</dbReference>
<evidence type="ECO:0000256" key="1">
    <source>
        <dbReference type="ARBA" id="ARBA00022676"/>
    </source>
</evidence>
<dbReference type="AlphaFoldDB" id="A0A8H4W7C7"/>
<dbReference type="Gene3D" id="3.40.50.2000">
    <property type="entry name" value="Glycogen Phosphorylase B"/>
    <property type="match status" value="2"/>
</dbReference>
<proteinExistence type="predicted"/>
<dbReference type="EMBL" id="JAAMPI010000059">
    <property type="protein sequence ID" value="KAF4636582.1"/>
    <property type="molecule type" value="Genomic_DNA"/>
</dbReference>
<dbReference type="PANTHER" id="PTHR48043:SF145">
    <property type="entry name" value="FI06409P-RELATED"/>
    <property type="match status" value="1"/>
</dbReference>
<evidence type="ECO:0000313" key="4">
    <source>
        <dbReference type="EMBL" id="KAF4636582.1"/>
    </source>
</evidence>
<keyword evidence="2" id="KW-0808">Transferase</keyword>
<reference evidence="4 5" key="1">
    <citation type="submission" date="2020-03" db="EMBL/GenBank/DDBJ databases">
        <title>Draft Genome Sequence of Cudoniella acicularis.</title>
        <authorList>
            <person name="Buettner E."/>
            <person name="Kellner H."/>
        </authorList>
    </citation>
    <scope>NUCLEOTIDE SEQUENCE [LARGE SCALE GENOMIC DNA]</scope>
    <source>
        <strain evidence="4 5">DSM 108380</strain>
    </source>
</reference>
<name>A0A8H4W7C7_9HELO</name>
<feature type="domain" description="Erythromycin biosynthesis protein CIII-like C-terminal" evidence="3">
    <location>
        <begin position="311"/>
        <end position="441"/>
    </location>
</feature>
<protein>
    <recommendedName>
        <fullName evidence="3">Erythromycin biosynthesis protein CIII-like C-terminal domain-containing protein</fullName>
    </recommendedName>
</protein>
<organism evidence="4 5">
    <name type="scientific">Cudoniella acicularis</name>
    <dbReference type="NCBI Taxonomy" id="354080"/>
    <lineage>
        <taxon>Eukaryota</taxon>
        <taxon>Fungi</taxon>
        <taxon>Dikarya</taxon>
        <taxon>Ascomycota</taxon>
        <taxon>Pezizomycotina</taxon>
        <taxon>Leotiomycetes</taxon>
        <taxon>Helotiales</taxon>
        <taxon>Tricladiaceae</taxon>
        <taxon>Cudoniella</taxon>
    </lineage>
</organism>
<comment type="caution">
    <text evidence="4">The sequence shown here is derived from an EMBL/GenBank/DDBJ whole genome shotgun (WGS) entry which is preliminary data.</text>
</comment>
<dbReference type="InterPro" id="IPR010610">
    <property type="entry name" value="EryCIII-like_C"/>
</dbReference>
<evidence type="ECO:0000313" key="5">
    <source>
        <dbReference type="Proteomes" id="UP000566819"/>
    </source>
</evidence>
<keyword evidence="5" id="KW-1185">Reference proteome</keyword>
<evidence type="ECO:0000259" key="3">
    <source>
        <dbReference type="Pfam" id="PF06722"/>
    </source>
</evidence>
<accession>A0A8H4W7C7</accession>
<dbReference type="GO" id="GO:0016758">
    <property type="term" value="F:hexosyltransferase activity"/>
    <property type="evidence" value="ECO:0007669"/>
    <property type="project" value="UniProtKB-ARBA"/>
</dbReference>
<dbReference type="GO" id="GO:0008194">
    <property type="term" value="F:UDP-glycosyltransferase activity"/>
    <property type="evidence" value="ECO:0007669"/>
    <property type="project" value="InterPro"/>
</dbReference>
<dbReference type="Pfam" id="PF06722">
    <property type="entry name" value="EryCIII-like_C"/>
    <property type="match status" value="1"/>
</dbReference>
<dbReference type="SUPFAM" id="SSF53756">
    <property type="entry name" value="UDP-Glycosyltransferase/glycogen phosphorylase"/>
    <property type="match status" value="1"/>
</dbReference>
<dbReference type="CDD" id="cd03784">
    <property type="entry name" value="GT1_Gtf-like"/>
    <property type="match status" value="1"/>
</dbReference>
<dbReference type="OrthoDB" id="5835829at2759"/>
<evidence type="ECO:0000256" key="2">
    <source>
        <dbReference type="ARBA" id="ARBA00022679"/>
    </source>
</evidence>